<dbReference type="RefSeq" id="XP_040782170.1">
    <property type="nucleotide sequence ID" value="XM_040922986.1"/>
</dbReference>
<dbReference type="GO" id="GO:0016020">
    <property type="term" value="C:membrane"/>
    <property type="evidence" value="ECO:0007669"/>
    <property type="project" value="UniProtKB-SubCell"/>
</dbReference>
<dbReference type="Pfam" id="PF00324">
    <property type="entry name" value="AA_permease"/>
    <property type="match status" value="1"/>
</dbReference>
<evidence type="ECO:0000256" key="4">
    <source>
        <dbReference type="ARBA" id="ARBA00022970"/>
    </source>
</evidence>
<keyword evidence="3 7" id="KW-0812">Transmembrane</keyword>
<feature type="transmembrane region" description="Helical" evidence="7">
    <location>
        <begin position="127"/>
        <end position="146"/>
    </location>
</feature>
<evidence type="ECO:0000256" key="3">
    <source>
        <dbReference type="ARBA" id="ARBA00022692"/>
    </source>
</evidence>
<evidence type="ECO:0000256" key="2">
    <source>
        <dbReference type="ARBA" id="ARBA00022448"/>
    </source>
</evidence>
<dbReference type="Gene3D" id="1.20.1740.10">
    <property type="entry name" value="Amino acid/polyamine transporter I"/>
    <property type="match status" value="1"/>
</dbReference>
<comment type="caution">
    <text evidence="9">The sequence shown here is derived from an EMBL/GenBank/DDBJ whole genome shotgun (WGS) entry which is preliminary data.</text>
</comment>
<feature type="transmembrane region" description="Helical" evidence="7">
    <location>
        <begin position="94"/>
        <end position="121"/>
    </location>
</feature>
<dbReference type="GeneID" id="63840115"/>
<evidence type="ECO:0000313" key="9">
    <source>
        <dbReference type="EMBL" id="KAF3771209.1"/>
    </source>
</evidence>
<sequence>MAGVEGDVARPQLRQQFTSFQILCIVLSGLIGTGVFVTNADALQLAGPGGLLLCLCLLSIITIGVSETVSHLVQLFPAPNAIFEYVSTFVDRELAWVVGLAYWYAWTSVFATEMLTAATIIRYWKASPFLTSIISYVVIPIILVFINTRHVQVFGWIEAIGGVLKVFLMTTLTIAIYHAADSSWLSPLPSFSQHIVALLTLIKIMMEATKDQSMSGSPRINSTQTTSALPSVWHCPSSRGVSVASKVQPWQLLRHGLYAGKA</sequence>
<reference evidence="9" key="1">
    <citation type="journal article" date="2020" name="Phytopathology">
        <title>Genome sequence of the chestnut blight fungus Cryphonectria parasitica EP155: A fundamental resource for an archetypical invasive plant pathogen.</title>
        <authorList>
            <person name="Crouch J.A."/>
            <person name="Dawe A."/>
            <person name="Aerts A."/>
            <person name="Barry K."/>
            <person name="Churchill A.C.L."/>
            <person name="Grimwood J."/>
            <person name="Hillman B."/>
            <person name="Milgroom M.G."/>
            <person name="Pangilinan J."/>
            <person name="Smith M."/>
            <person name="Salamov A."/>
            <person name="Schmutz J."/>
            <person name="Yadav J."/>
            <person name="Grigoriev I.V."/>
            <person name="Nuss D."/>
        </authorList>
    </citation>
    <scope>NUCLEOTIDE SEQUENCE</scope>
    <source>
        <strain evidence="9">EP155</strain>
    </source>
</reference>
<feature type="transmembrane region" description="Helical" evidence="7">
    <location>
        <begin position="20"/>
        <end position="38"/>
    </location>
</feature>
<accession>A0A9P4YE68</accession>
<evidence type="ECO:0000256" key="1">
    <source>
        <dbReference type="ARBA" id="ARBA00004141"/>
    </source>
</evidence>
<gene>
    <name evidence="9" type="ORF">M406DRAFT_354729</name>
</gene>
<dbReference type="Proteomes" id="UP000803844">
    <property type="component" value="Unassembled WGS sequence"/>
</dbReference>
<proteinExistence type="predicted"/>
<keyword evidence="10" id="KW-1185">Reference proteome</keyword>
<keyword evidence="5 7" id="KW-1133">Transmembrane helix</keyword>
<name>A0A9P4YE68_CRYP1</name>
<feature type="transmembrane region" description="Helical" evidence="7">
    <location>
        <begin position="50"/>
        <end position="73"/>
    </location>
</feature>
<evidence type="ECO:0000256" key="5">
    <source>
        <dbReference type="ARBA" id="ARBA00022989"/>
    </source>
</evidence>
<evidence type="ECO:0000313" key="10">
    <source>
        <dbReference type="Proteomes" id="UP000803844"/>
    </source>
</evidence>
<evidence type="ECO:0000256" key="7">
    <source>
        <dbReference type="SAM" id="Phobius"/>
    </source>
</evidence>
<evidence type="ECO:0000259" key="8">
    <source>
        <dbReference type="Pfam" id="PF00324"/>
    </source>
</evidence>
<organism evidence="9 10">
    <name type="scientific">Cryphonectria parasitica (strain ATCC 38755 / EP155)</name>
    <dbReference type="NCBI Taxonomy" id="660469"/>
    <lineage>
        <taxon>Eukaryota</taxon>
        <taxon>Fungi</taxon>
        <taxon>Dikarya</taxon>
        <taxon>Ascomycota</taxon>
        <taxon>Pezizomycotina</taxon>
        <taxon>Sordariomycetes</taxon>
        <taxon>Sordariomycetidae</taxon>
        <taxon>Diaporthales</taxon>
        <taxon>Cryphonectriaceae</taxon>
        <taxon>Cryphonectria-Endothia species complex</taxon>
        <taxon>Cryphonectria</taxon>
    </lineage>
</organism>
<dbReference type="InterPro" id="IPR004841">
    <property type="entry name" value="AA-permease/SLC12A_dom"/>
</dbReference>
<dbReference type="InterPro" id="IPR050524">
    <property type="entry name" value="APC_YAT"/>
</dbReference>
<protein>
    <recommendedName>
        <fullName evidence="8">Amino acid permease/ SLC12A domain-containing protein</fullName>
    </recommendedName>
</protein>
<comment type="subcellular location">
    <subcellularLocation>
        <location evidence="1">Membrane</location>
        <topology evidence="1">Multi-pass membrane protein</topology>
    </subcellularLocation>
</comment>
<feature type="domain" description="Amino acid permease/ SLC12A" evidence="8">
    <location>
        <begin position="22"/>
        <end position="170"/>
    </location>
</feature>
<dbReference type="PANTHER" id="PTHR43341:SF1">
    <property type="entry name" value="GENERAL AMINO-ACID PERMEASE GAP1"/>
    <property type="match status" value="1"/>
</dbReference>
<dbReference type="AlphaFoldDB" id="A0A9P4YE68"/>
<keyword evidence="4" id="KW-0029">Amino-acid transport</keyword>
<keyword evidence="6 7" id="KW-0472">Membrane</keyword>
<dbReference type="PANTHER" id="PTHR43341">
    <property type="entry name" value="AMINO ACID PERMEASE"/>
    <property type="match status" value="1"/>
</dbReference>
<dbReference type="GO" id="GO:0015171">
    <property type="term" value="F:amino acid transmembrane transporter activity"/>
    <property type="evidence" value="ECO:0007669"/>
    <property type="project" value="TreeGrafter"/>
</dbReference>
<keyword evidence="2" id="KW-0813">Transport</keyword>
<feature type="transmembrane region" description="Helical" evidence="7">
    <location>
        <begin position="153"/>
        <end position="179"/>
    </location>
</feature>
<dbReference type="EMBL" id="MU032344">
    <property type="protein sequence ID" value="KAF3771209.1"/>
    <property type="molecule type" value="Genomic_DNA"/>
</dbReference>
<evidence type="ECO:0000256" key="6">
    <source>
        <dbReference type="ARBA" id="ARBA00023136"/>
    </source>
</evidence>
<dbReference type="OrthoDB" id="3900342at2759"/>